<dbReference type="Proteomes" id="UP000003835">
    <property type="component" value="Unassembled WGS sequence"/>
</dbReference>
<sequence>MTLAIRNRTKKASLKEDTAGLMLGASGALLTNLVVTTSTFSVAAAAIGASAVSYLVWHKEVSSLLRWMHQINRRYRWQSVLLLTVGGLFILQCMATPANAQFFQSAEDWLGSQFPDAGDVIPLVFNVLRGLFLLYVGIALVRIINAARQDEDWQGLARTPLIIVIAVTVADVVSVLITG</sequence>
<feature type="transmembrane region" description="Helical" evidence="1">
    <location>
        <begin position="156"/>
        <end position="177"/>
    </location>
</feature>
<name>B4VV06_9CYAN</name>
<evidence type="ECO:0000313" key="3">
    <source>
        <dbReference type="Proteomes" id="UP000003835"/>
    </source>
</evidence>
<feature type="transmembrane region" description="Helical" evidence="1">
    <location>
        <begin position="77"/>
        <end position="100"/>
    </location>
</feature>
<keyword evidence="1" id="KW-0472">Membrane</keyword>
<dbReference type="STRING" id="118168.MC7420_4056"/>
<feature type="transmembrane region" description="Helical" evidence="1">
    <location>
        <begin position="33"/>
        <end position="57"/>
    </location>
</feature>
<protein>
    <submittedName>
        <fullName evidence="2">Uncharacterized protein</fullName>
    </submittedName>
</protein>
<dbReference type="AlphaFoldDB" id="B4VV06"/>
<dbReference type="HOGENOM" id="CLU_103662_0_0_3"/>
<evidence type="ECO:0000256" key="1">
    <source>
        <dbReference type="SAM" id="Phobius"/>
    </source>
</evidence>
<feature type="transmembrane region" description="Helical" evidence="1">
    <location>
        <begin position="120"/>
        <end position="144"/>
    </location>
</feature>
<gene>
    <name evidence="2" type="ORF">MC7420_4056</name>
</gene>
<keyword evidence="3" id="KW-1185">Reference proteome</keyword>
<evidence type="ECO:0000313" key="2">
    <source>
        <dbReference type="EMBL" id="EDX74071.1"/>
    </source>
</evidence>
<keyword evidence="1" id="KW-0812">Transmembrane</keyword>
<dbReference type="eggNOG" id="ENOG50331BU">
    <property type="taxonomic scope" value="Bacteria"/>
</dbReference>
<organism evidence="2 3">
    <name type="scientific">Coleofasciculus chthonoplastes PCC 7420</name>
    <dbReference type="NCBI Taxonomy" id="118168"/>
    <lineage>
        <taxon>Bacteria</taxon>
        <taxon>Bacillati</taxon>
        <taxon>Cyanobacteriota</taxon>
        <taxon>Cyanophyceae</taxon>
        <taxon>Coleofasciculales</taxon>
        <taxon>Coleofasciculaceae</taxon>
        <taxon>Coleofasciculus</taxon>
    </lineage>
</organism>
<dbReference type="RefSeq" id="WP_006102376.1">
    <property type="nucleotide sequence ID" value="NZ_DS989854.1"/>
</dbReference>
<accession>B4VV06</accession>
<dbReference type="EMBL" id="DS989854">
    <property type="protein sequence ID" value="EDX74071.1"/>
    <property type="molecule type" value="Genomic_DNA"/>
</dbReference>
<proteinExistence type="predicted"/>
<keyword evidence="1" id="KW-1133">Transmembrane helix</keyword>
<dbReference type="OrthoDB" id="495095at2"/>
<reference evidence="2 3" key="1">
    <citation type="submission" date="2008-07" db="EMBL/GenBank/DDBJ databases">
        <authorList>
            <person name="Tandeau de Marsac N."/>
            <person name="Ferriera S."/>
            <person name="Johnson J."/>
            <person name="Kravitz S."/>
            <person name="Beeson K."/>
            <person name="Sutton G."/>
            <person name="Rogers Y.-H."/>
            <person name="Friedman R."/>
            <person name="Frazier M."/>
            <person name="Venter J.C."/>
        </authorList>
    </citation>
    <scope>NUCLEOTIDE SEQUENCE [LARGE SCALE GENOMIC DNA]</scope>
    <source>
        <strain evidence="2 3">PCC 7420</strain>
    </source>
</reference>